<dbReference type="InterPro" id="IPR049361">
    <property type="entry name" value="ZFPM1/2_PR"/>
</dbReference>
<organism evidence="2 3">
    <name type="scientific">Dromaius novaehollandiae</name>
    <name type="common">Emu</name>
    <dbReference type="NCBI Taxonomy" id="8790"/>
    <lineage>
        <taxon>Eukaryota</taxon>
        <taxon>Metazoa</taxon>
        <taxon>Chordata</taxon>
        <taxon>Craniata</taxon>
        <taxon>Vertebrata</taxon>
        <taxon>Euteleostomi</taxon>
        <taxon>Archelosauria</taxon>
        <taxon>Archosauria</taxon>
        <taxon>Dinosauria</taxon>
        <taxon>Saurischia</taxon>
        <taxon>Theropoda</taxon>
        <taxon>Coelurosauria</taxon>
        <taxon>Aves</taxon>
        <taxon>Palaeognathae</taxon>
        <taxon>Casuariiformes</taxon>
        <taxon>Dromaiidae</taxon>
        <taxon>Dromaius</taxon>
    </lineage>
</organism>
<feature type="domain" description="Zinc finger protein ZFPM1/2 PR" evidence="1">
    <location>
        <begin position="32"/>
        <end position="77"/>
    </location>
</feature>
<name>A0A8C4JJ22_DRONO</name>
<evidence type="ECO:0000259" key="1">
    <source>
        <dbReference type="Pfam" id="PF21182"/>
    </source>
</evidence>
<dbReference type="Pfam" id="PF21182">
    <property type="entry name" value="FOG1-like_PR"/>
    <property type="match status" value="1"/>
</dbReference>
<reference evidence="2" key="2">
    <citation type="submission" date="2025-09" db="UniProtKB">
        <authorList>
            <consortium name="Ensembl"/>
        </authorList>
    </citation>
    <scope>IDENTIFICATION</scope>
</reference>
<dbReference type="Proteomes" id="UP000694423">
    <property type="component" value="Unplaced"/>
</dbReference>
<protein>
    <recommendedName>
        <fullName evidence="1">Zinc finger protein ZFPM1/2 PR domain-containing protein</fullName>
    </recommendedName>
</protein>
<evidence type="ECO:0000313" key="2">
    <source>
        <dbReference type="Ensembl" id="ENSDNVP00000009226.1"/>
    </source>
</evidence>
<reference evidence="2" key="1">
    <citation type="submission" date="2025-08" db="UniProtKB">
        <authorList>
            <consortium name="Ensembl"/>
        </authorList>
    </citation>
    <scope>IDENTIFICATION</scope>
</reference>
<dbReference type="AlphaFoldDB" id="A0A8C4JJ22"/>
<dbReference type="Ensembl" id="ENSDNVT00000011104.1">
    <property type="protein sequence ID" value="ENSDNVP00000009226.1"/>
    <property type="gene ID" value="ENSDNVG00000006530.1"/>
</dbReference>
<accession>A0A8C4JJ22</accession>
<evidence type="ECO:0000313" key="3">
    <source>
        <dbReference type="Proteomes" id="UP000694423"/>
    </source>
</evidence>
<keyword evidence="3" id="KW-1185">Reference proteome</keyword>
<proteinExistence type="predicted"/>
<sequence length="97" mass="10459">MGPEVSKQGDPMSPSRVCRCREVPSRCPCLSADELELAVLAGESRVRARRSLPEGFSWGPFQGSIHSEPASPGQNETVRIWLPISRLAPCVQTPGTG</sequence>